<dbReference type="AlphaFoldDB" id="X1STK2"/>
<evidence type="ECO:0000313" key="1">
    <source>
        <dbReference type="EMBL" id="GAI96397.1"/>
    </source>
</evidence>
<name>X1STK2_9ZZZZ</name>
<gene>
    <name evidence="1" type="ORF">S12H4_38960</name>
</gene>
<accession>X1STK2</accession>
<proteinExistence type="predicted"/>
<protein>
    <submittedName>
        <fullName evidence="1">Uncharacterized protein</fullName>
    </submittedName>
</protein>
<dbReference type="EMBL" id="BARW01023502">
    <property type="protein sequence ID" value="GAI96397.1"/>
    <property type="molecule type" value="Genomic_DNA"/>
</dbReference>
<comment type="caution">
    <text evidence="1">The sequence shown here is derived from an EMBL/GenBank/DDBJ whole genome shotgun (WGS) entry which is preliminary data.</text>
</comment>
<sequence>MTIKQAIEIKTTYIEHLPPGVNEDWITADRLSIESLKRLQNYRTRVLVKGCKLLPGETKD</sequence>
<reference evidence="1" key="1">
    <citation type="journal article" date="2014" name="Front. Microbiol.">
        <title>High frequency of phylogenetically diverse reductive dehalogenase-homologous genes in deep subseafloor sedimentary metagenomes.</title>
        <authorList>
            <person name="Kawai M."/>
            <person name="Futagami T."/>
            <person name="Toyoda A."/>
            <person name="Takaki Y."/>
            <person name="Nishi S."/>
            <person name="Hori S."/>
            <person name="Arai W."/>
            <person name="Tsubouchi T."/>
            <person name="Morono Y."/>
            <person name="Uchiyama I."/>
            <person name="Ito T."/>
            <person name="Fujiyama A."/>
            <person name="Inagaki F."/>
            <person name="Takami H."/>
        </authorList>
    </citation>
    <scope>NUCLEOTIDE SEQUENCE</scope>
    <source>
        <strain evidence="1">Expedition CK06-06</strain>
    </source>
</reference>
<organism evidence="1">
    <name type="scientific">marine sediment metagenome</name>
    <dbReference type="NCBI Taxonomy" id="412755"/>
    <lineage>
        <taxon>unclassified sequences</taxon>
        <taxon>metagenomes</taxon>
        <taxon>ecological metagenomes</taxon>
    </lineage>
</organism>